<dbReference type="Pfam" id="PF18915">
    <property type="entry name" value="DUF5667"/>
    <property type="match status" value="1"/>
</dbReference>
<evidence type="ECO:0000256" key="3">
    <source>
        <dbReference type="SAM" id="Phobius"/>
    </source>
</evidence>
<evidence type="ECO:0000256" key="1">
    <source>
        <dbReference type="SAM" id="Coils"/>
    </source>
</evidence>
<proteinExistence type="predicted"/>
<evidence type="ECO:0000313" key="6">
    <source>
        <dbReference type="Proteomes" id="UP000230611"/>
    </source>
</evidence>
<keyword evidence="3" id="KW-0472">Membrane</keyword>
<feature type="transmembrane region" description="Helical" evidence="3">
    <location>
        <begin position="71"/>
        <end position="93"/>
    </location>
</feature>
<organism evidence="5 6">
    <name type="scientific">Candidatus Falkowbacteria bacterium CG_4_9_14_3_um_filter_38_19</name>
    <dbReference type="NCBI Taxonomy" id="1974559"/>
    <lineage>
        <taxon>Bacteria</taxon>
        <taxon>Candidatus Falkowiibacteriota</taxon>
    </lineage>
</organism>
<comment type="caution">
    <text evidence="5">The sequence shown here is derived from an EMBL/GenBank/DDBJ whole genome shotgun (WGS) entry which is preliminary data.</text>
</comment>
<dbReference type="EMBL" id="PFUO01000167">
    <property type="protein sequence ID" value="PJB15479.1"/>
    <property type="molecule type" value="Genomic_DNA"/>
</dbReference>
<evidence type="ECO:0000259" key="4">
    <source>
        <dbReference type="Pfam" id="PF18915"/>
    </source>
</evidence>
<reference evidence="6" key="1">
    <citation type="submission" date="2017-09" db="EMBL/GenBank/DDBJ databases">
        <title>Depth-based differentiation of microbial function through sediment-hosted aquifers and enrichment of novel symbionts in the deep terrestrial subsurface.</title>
        <authorList>
            <person name="Probst A.J."/>
            <person name="Ladd B."/>
            <person name="Jarett J.K."/>
            <person name="Geller-Mcgrath D.E."/>
            <person name="Sieber C.M.K."/>
            <person name="Emerson J.B."/>
            <person name="Anantharaman K."/>
            <person name="Thomas B.C."/>
            <person name="Malmstrom R."/>
            <person name="Stieglmeier M."/>
            <person name="Klingl A."/>
            <person name="Woyke T."/>
            <person name="Ryan C.M."/>
            <person name="Banfield J.F."/>
        </authorList>
    </citation>
    <scope>NUCLEOTIDE SEQUENCE [LARGE SCALE GENOMIC DNA]</scope>
</reference>
<keyword evidence="3" id="KW-1133">Transmembrane helix</keyword>
<gene>
    <name evidence="5" type="ORF">CO116_03630</name>
</gene>
<protein>
    <recommendedName>
        <fullName evidence="4">DUF5667 domain-containing protein</fullName>
    </recommendedName>
</protein>
<feature type="region of interest" description="Disordered" evidence="2">
    <location>
        <begin position="281"/>
        <end position="301"/>
    </location>
</feature>
<name>A0A2M8AD44_9BACT</name>
<sequence length="301" mass="33599">MDDKEILKKLNNLKTIKPDNQWKNNYRQVLFSQISSGQAEIDKGKEDGFSWKVFFGDLIPQGFKFELVKPIWISILVIFILLGGGLVSVYASLDTKPGDSLYIAKVISEKAQFAITFNEKGKAKLNLEFATNRAEEINQLLKESTALEQDKNKKVQQLSLDFKRELNQAKSRLNKIDNTNKIKINNNEEVQYFGANLGKDDQRMEVSEPAKQEIINNQANENNAAPENQLSATATTTENSLVAAEEKSAGQILEEAEKLFDEKNYDGSINKLREINTVIDQAGSGNQGEVQGASESATSTE</sequence>
<keyword evidence="3" id="KW-0812">Transmembrane</keyword>
<evidence type="ECO:0000313" key="5">
    <source>
        <dbReference type="EMBL" id="PJB15479.1"/>
    </source>
</evidence>
<feature type="compositionally biased region" description="Polar residues" evidence="2">
    <location>
        <begin position="283"/>
        <end position="301"/>
    </location>
</feature>
<evidence type="ECO:0000256" key="2">
    <source>
        <dbReference type="SAM" id="MobiDB-lite"/>
    </source>
</evidence>
<feature type="domain" description="DUF5667" evidence="4">
    <location>
        <begin position="96"/>
        <end position="191"/>
    </location>
</feature>
<dbReference type="AlphaFoldDB" id="A0A2M8AD44"/>
<accession>A0A2M8AD44</accession>
<dbReference type="Proteomes" id="UP000230611">
    <property type="component" value="Unassembled WGS sequence"/>
</dbReference>
<feature type="coiled-coil region" evidence="1">
    <location>
        <begin position="127"/>
        <end position="157"/>
    </location>
</feature>
<keyword evidence="1" id="KW-0175">Coiled coil</keyword>
<dbReference type="InterPro" id="IPR043725">
    <property type="entry name" value="DUF5667"/>
</dbReference>